<feature type="compositionally biased region" description="Low complexity" evidence="1">
    <location>
        <begin position="474"/>
        <end position="491"/>
    </location>
</feature>
<protein>
    <submittedName>
        <fullName evidence="2">Uncharacterized protein</fullName>
    </submittedName>
</protein>
<feature type="compositionally biased region" description="Basic and acidic residues" evidence="1">
    <location>
        <begin position="383"/>
        <end position="395"/>
    </location>
</feature>
<evidence type="ECO:0000256" key="1">
    <source>
        <dbReference type="SAM" id="MobiDB-lite"/>
    </source>
</evidence>
<feature type="region of interest" description="Disordered" evidence="1">
    <location>
        <begin position="474"/>
        <end position="498"/>
    </location>
</feature>
<feature type="region of interest" description="Disordered" evidence="1">
    <location>
        <begin position="360"/>
        <end position="411"/>
    </location>
</feature>
<name>A0A814N351_9BILA</name>
<sequence length="520" mass="61334">MNNLANSNKIAALDVFFAFITTRRVKLYKNLGTNAFSFLKNQEYSEINSELINLNDNEQISEKHIPKLLLKIFKTFDPQTLGHQAANIIFDIKRLKKDIEFMKYDVNNELLNHCEAINLSQDHIKCNQFINYQTNFINYNSNNLLNTNLNDPLLHSTPNVIPDTQNNPILQNDLLDQSSITNTLNQFLKEISAKIDFTTNERDQMLLQKMTKMLSDHKKQTTPTEIKDKYYNELKINIEKYQKFENQKTINSSYLENNIFPKVLNDLNFPPPMYPDDVNFKEKFYNELIFSFKKQILNFNLIHISNELDKLDEKNKAIIDTLNEVDNDVFEKVEILKSKIKNRTDAELKNGIEKINRILSENQSSDNKSEDHKQTPLSPQKISNKEVIDLTKENPKTNSFKTSDRGTNSYFKNNRFQQNKYQSNLFHTNYQPYNSPYHYNAKHLYNPNNIKPQNPKNPNINNFNYRNYNNFYSNQNSKFKTNSNPTTNNTNKNHEYNKTNYNYNKSYSRNYVNTKQPINQ</sequence>
<reference evidence="2" key="1">
    <citation type="submission" date="2021-02" db="EMBL/GenBank/DDBJ databases">
        <authorList>
            <person name="Nowell W R."/>
        </authorList>
    </citation>
    <scope>NUCLEOTIDE SEQUENCE</scope>
    <source>
        <strain evidence="2">Ploen Becks lab</strain>
    </source>
</reference>
<proteinExistence type="predicted"/>
<feature type="compositionally biased region" description="Polar residues" evidence="1">
    <location>
        <begin position="396"/>
        <end position="411"/>
    </location>
</feature>
<accession>A0A814N351</accession>
<keyword evidence="3" id="KW-1185">Reference proteome</keyword>
<dbReference type="EMBL" id="CAJNOC010006876">
    <property type="protein sequence ID" value="CAF1087706.1"/>
    <property type="molecule type" value="Genomic_DNA"/>
</dbReference>
<evidence type="ECO:0000313" key="2">
    <source>
        <dbReference type="EMBL" id="CAF1087706.1"/>
    </source>
</evidence>
<evidence type="ECO:0000313" key="3">
    <source>
        <dbReference type="Proteomes" id="UP000663879"/>
    </source>
</evidence>
<gene>
    <name evidence="2" type="ORF">OXX778_LOCUS20507</name>
</gene>
<comment type="caution">
    <text evidence="2">The sequence shown here is derived from an EMBL/GenBank/DDBJ whole genome shotgun (WGS) entry which is preliminary data.</text>
</comment>
<organism evidence="2 3">
    <name type="scientific">Brachionus calyciflorus</name>
    <dbReference type="NCBI Taxonomy" id="104777"/>
    <lineage>
        <taxon>Eukaryota</taxon>
        <taxon>Metazoa</taxon>
        <taxon>Spiralia</taxon>
        <taxon>Gnathifera</taxon>
        <taxon>Rotifera</taxon>
        <taxon>Eurotatoria</taxon>
        <taxon>Monogononta</taxon>
        <taxon>Pseudotrocha</taxon>
        <taxon>Ploima</taxon>
        <taxon>Brachionidae</taxon>
        <taxon>Brachionus</taxon>
    </lineage>
</organism>
<dbReference type="AlphaFoldDB" id="A0A814N351"/>
<dbReference type="Proteomes" id="UP000663879">
    <property type="component" value="Unassembled WGS sequence"/>
</dbReference>